<comment type="subcellular location">
    <subcellularLocation>
        <location evidence="1">Cell outer membrane</location>
    </subcellularLocation>
</comment>
<dbReference type="RefSeq" id="WP_021589039.1">
    <property type="nucleotide sequence ID" value="NZ_AWEY01000008.1"/>
</dbReference>
<organism evidence="8 9">
    <name type="scientific">Segatella baroniae F0067</name>
    <dbReference type="NCBI Taxonomy" id="1115809"/>
    <lineage>
        <taxon>Bacteria</taxon>
        <taxon>Pseudomonadati</taxon>
        <taxon>Bacteroidota</taxon>
        <taxon>Bacteroidia</taxon>
        <taxon>Bacteroidales</taxon>
        <taxon>Prevotellaceae</taxon>
        <taxon>Segatella</taxon>
    </lineage>
</organism>
<evidence type="ECO:0000256" key="5">
    <source>
        <dbReference type="ARBA" id="ARBA00022692"/>
    </source>
</evidence>
<evidence type="ECO:0000256" key="7">
    <source>
        <dbReference type="ARBA" id="ARBA00023237"/>
    </source>
</evidence>
<evidence type="ECO:0000256" key="2">
    <source>
        <dbReference type="ARBA" id="ARBA00007613"/>
    </source>
</evidence>
<dbReference type="Proteomes" id="UP000016648">
    <property type="component" value="Unassembled WGS sequence"/>
</dbReference>
<dbReference type="InterPro" id="IPR051906">
    <property type="entry name" value="TolC-like"/>
</dbReference>
<dbReference type="AlphaFoldDB" id="U2NPD4"/>
<dbReference type="GO" id="GO:0015288">
    <property type="term" value="F:porin activity"/>
    <property type="evidence" value="ECO:0007669"/>
    <property type="project" value="TreeGrafter"/>
</dbReference>
<dbReference type="PATRIC" id="fig|1115809.3.peg.599"/>
<evidence type="ECO:0000256" key="4">
    <source>
        <dbReference type="ARBA" id="ARBA00022452"/>
    </source>
</evidence>
<reference evidence="8 9" key="1">
    <citation type="submission" date="2013-08" db="EMBL/GenBank/DDBJ databases">
        <authorList>
            <person name="Durkin A.S."/>
            <person name="Haft D.R."/>
            <person name="McCorrison J."/>
            <person name="Torralba M."/>
            <person name="Gillis M."/>
            <person name="Haft D.H."/>
            <person name="Methe B."/>
            <person name="Sutton G."/>
            <person name="Nelson K.E."/>
        </authorList>
    </citation>
    <scope>NUCLEOTIDE SEQUENCE [LARGE SCALE GENOMIC DNA]</scope>
    <source>
        <strain evidence="8 9">F0067</strain>
    </source>
</reference>
<keyword evidence="3" id="KW-0813">Transport</keyword>
<dbReference type="InterPro" id="IPR003423">
    <property type="entry name" value="OMP_efflux"/>
</dbReference>
<dbReference type="GO" id="GO:1990281">
    <property type="term" value="C:efflux pump complex"/>
    <property type="evidence" value="ECO:0007669"/>
    <property type="project" value="TreeGrafter"/>
</dbReference>
<evidence type="ECO:0000256" key="3">
    <source>
        <dbReference type="ARBA" id="ARBA00022448"/>
    </source>
</evidence>
<evidence type="ECO:0000256" key="6">
    <source>
        <dbReference type="ARBA" id="ARBA00023136"/>
    </source>
</evidence>
<evidence type="ECO:0000313" key="8">
    <source>
        <dbReference type="EMBL" id="ERK39910.1"/>
    </source>
</evidence>
<keyword evidence="4" id="KW-1134">Transmembrane beta strand</keyword>
<proteinExistence type="inferred from homology"/>
<dbReference type="Gene3D" id="1.20.1600.10">
    <property type="entry name" value="Outer membrane efflux proteins (OEP)"/>
    <property type="match status" value="1"/>
</dbReference>
<dbReference type="GO" id="GO:0015562">
    <property type="term" value="F:efflux transmembrane transporter activity"/>
    <property type="evidence" value="ECO:0007669"/>
    <property type="project" value="InterPro"/>
</dbReference>
<dbReference type="Pfam" id="PF02321">
    <property type="entry name" value="OEP"/>
    <property type="match status" value="2"/>
</dbReference>
<keyword evidence="6" id="KW-0472">Membrane</keyword>
<dbReference type="EMBL" id="AWEY01000008">
    <property type="protein sequence ID" value="ERK39910.1"/>
    <property type="molecule type" value="Genomic_DNA"/>
</dbReference>
<accession>U2NPD4</accession>
<dbReference type="GO" id="GO:0009279">
    <property type="term" value="C:cell outer membrane"/>
    <property type="evidence" value="ECO:0007669"/>
    <property type="project" value="UniProtKB-SubCell"/>
</dbReference>
<protein>
    <submittedName>
        <fullName evidence="8">Outer membrane efflux protein</fullName>
    </submittedName>
</protein>
<comment type="similarity">
    <text evidence="2">Belongs to the outer membrane factor (OMF) (TC 1.B.17) family.</text>
</comment>
<name>U2NPD4_9BACT</name>
<comment type="caution">
    <text evidence="8">The sequence shown here is derived from an EMBL/GenBank/DDBJ whole genome shotgun (WGS) entry which is preliminary data.</text>
</comment>
<evidence type="ECO:0000256" key="1">
    <source>
        <dbReference type="ARBA" id="ARBA00004442"/>
    </source>
</evidence>
<dbReference type="SUPFAM" id="SSF56954">
    <property type="entry name" value="Outer membrane efflux proteins (OEP)"/>
    <property type="match status" value="1"/>
</dbReference>
<sequence length="441" mass="49898">MKHTDTIKAIALLTALLGAEVHAQTPSYISMDRAIRQAEQNNSHILQAKIGELVGKAEYRQTDAIFLPQVSLGYTAMATNNPLNAFGFLLQQSRVTAMDFDPAKLNDPGTARNFNAGIDVKLPLLNVDMWYRRKGARIMEDVPKYQTQYTKEYIRYEVQKAYTQLQFAYASAGILAQTLADVKAIRQMVDNFYKQGLIQKSDVLNAEVQVNTVKSALAKARSNIANASEGLLLLMGDKPQTGGATLSTDSLRLADNEETTPTFSPFRSDIMAMQRGLDATNVMVKSLKMAYLPRLNAFGSYQFNDKRIFRFKSDSYMMGLNLSWDIFTGNQTRHKIRAASLQRDRLQLQLQQHIDRSRLEVEKNNRDLTDLAFEIKRHETSVAQAGEALRIMRNRYKEGLVGTTDLLMSQAQFSKTQLEKAQAVMNYNITRYYQQLITAKK</sequence>
<gene>
    <name evidence="8" type="ORF">HMPREF9135_0130</name>
</gene>
<evidence type="ECO:0000313" key="9">
    <source>
        <dbReference type="Proteomes" id="UP000016648"/>
    </source>
</evidence>
<keyword evidence="7" id="KW-0998">Cell outer membrane</keyword>
<dbReference type="PANTHER" id="PTHR30026:SF21">
    <property type="entry name" value="SLR1270 PROTEIN"/>
    <property type="match status" value="1"/>
</dbReference>
<dbReference type="PANTHER" id="PTHR30026">
    <property type="entry name" value="OUTER MEMBRANE PROTEIN TOLC"/>
    <property type="match status" value="1"/>
</dbReference>
<keyword evidence="9" id="KW-1185">Reference proteome</keyword>
<keyword evidence="5" id="KW-0812">Transmembrane</keyword>